<dbReference type="CDD" id="cd03213">
    <property type="entry name" value="ABCG_EPDR"/>
    <property type="match status" value="1"/>
</dbReference>
<accession>A0A5K1UAD8</accession>
<dbReference type="EMBL" id="BDEQ01000001">
    <property type="protein sequence ID" value="GAT93775.1"/>
    <property type="molecule type" value="Genomic_DNA"/>
</dbReference>
<feature type="transmembrane region" description="Helical" evidence="8">
    <location>
        <begin position="415"/>
        <end position="433"/>
    </location>
</feature>
<dbReference type="Pfam" id="PF00005">
    <property type="entry name" value="ABC_tran"/>
    <property type="match status" value="1"/>
</dbReference>
<feature type="transmembrane region" description="Helical" evidence="8">
    <location>
        <begin position="611"/>
        <end position="632"/>
    </location>
</feature>
<feature type="transmembrane region" description="Helical" evidence="8">
    <location>
        <begin position="525"/>
        <end position="542"/>
    </location>
</feature>
<dbReference type="GO" id="GO:0016020">
    <property type="term" value="C:membrane"/>
    <property type="evidence" value="ECO:0007669"/>
    <property type="project" value="UniProtKB-SubCell"/>
</dbReference>
<dbReference type="VEuPathDB" id="AmoebaDB:EHI7A_084110"/>
<evidence type="ECO:0000256" key="4">
    <source>
        <dbReference type="ARBA" id="ARBA00022741"/>
    </source>
</evidence>
<evidence type="ECO:0000259" key="9">
    <source>
        <dbReference type="PROSITE" id="PS50893"/>
    </source>
</evidence>
<dbReference type="InterPro" id="IPR003439">
    <property type="entry name" value="ABC_transporter-like_ATP-bd"/>
</dbReference>
<gene>
    <name evidence="10" type="ORF">CL6EHI_166890</name>
</gene>
<evidence type="ECO:0000313" key="10">
    <source>
        <dbReference type="EMBL" id="GAT93775.1"/>
    </source>
</evidence>
<keyword evidence="3 8" id="KW-0812">Transmembrane</keyword>
<proteinExistence type="predicted"/>
<evidence type="ECO:0000256" key="2">
    <source>
        <dbReference type="ARBA" id="ARBA00022448"/>
    </source>
</evidence>
<feature type="transmembrane region" description="Helical" evidence="8">
    <location>
        <begin position="382"/>
        <end position="403"/>
    </location>
</feature>
<dbReference type="GO" id="GO:0016887">
    <property type="term" value="F:ATP hydrolysis activity"/>
    <property type="evidence" value="ECO:0007669"/>
    <property type="project" value="InterPro"/>
</dbReference>
<organism evidence="10 11">
    <name type="scientific">Entamoeba histolytica</name>
    <dbReference type="NCBI Taxonomy" id="5759"/>
    <lineage>
        <taxon>Eukaryota</taxon>
        <taxon>Amoebozoa</taxon>
        <taxon>Evosea</taxon>
        <taxon>Archamoebae</taxon>
        <taxon>Mastigamoebida</taxon>
        <taxon>Entamoebidae</taxon>
        <taxon>Entamoeba</taxon>
    </lineage>
</organism>
<comment type="caution">
    <text evidence="10">The sequence shown here is derived from an EMBL/GenBank/DDBJ whole genome shotgun (WGS) entry which is preliminary data.</text>
</comment>
<dbReference type="Pfam" id="PF01061">
    <property type="entry name" value="ABC2_membrane"/>
    <property type="match status" value="1"/>
</dbReference>
<keyword evidence="7 8" id="KW-0472">Membrane</keyword>
<dbReference type="GO" id="GO:0140359">
    <property type="term" value="F:ABC-type transporter activity"/>
    <property type="evidence" value="ECO:0007669"/>
    <property type="project" value="InterPro"/>
</dbReference>
<protein>
    <submittedName>
        <fullName evidence="10">ABC transporter putative</fullName>
    </submittedName>
</protein>
<evidence type="ECO:0000256" key="8">
    <source>
        <dbReference type="SAM" id="Phobius"/>
    </source>
</evidence>
<keyword evidence="5" id="KW-0067">ATP-binding</keyword>
<evidence type="ECO:0000256" key="1">
    <source>
        <dbReference type="ARBA" id="ARBA00004141"/>
    </source>
</evidence>
<keyword evidence="4" id="KW-0547">Nucleotide-binding</keyword>
<name>A0A5K1UAD8_ENTHI</name>
<dbReference type="Gene3D" id="3.40.50.300">
    <property type="entry name" value="P-loop containing nucleotide triphosphate hydrolases"/>
    <property type="match status" value="1"/>
</dbReference>
<dbReference type="OMA" id="YRLLCWI"/>
<evidence type="ECO:0000256" key="3">
    <source>
        <dbReference type="ARBA" id="ARBA00022692"/>
    </source>
</evidence>
<evidence type="ECO:0000313" key="11">
    <source>
        <dbReference type="Proteomes" id="UP000078387"/>
    </source>
</evidence>
<sequence length="637" mass="71992">MDKKVEQPTIVIDVGESNSHEKAFDVISPCLQINPINLTFKHISYSINTFEINKDFFHHLSFPIKLTKKVILDDVSGYIEAGELVALMGGSGAGKSTLLDILSGINKRGNISGEVLINNEDVKKYKTSIGYVSQTDYLKGTQTVEEALDFYIKLKAPLSSRQNERKMIVKEVLEVLDLTKIKDSLIGTEKRRGISGGEKKRVSIGCELVTEPGIMFLDEPTTGLDSFSSLAVVNALQKMAHKGTTIICTIHQPRPLIFQKFDKIIMLNRGHMMYFGPPSGCKSFLKEAGFETEDNVADALMDAGAYEYGNDQGRELLAENFGGEKKSVQQVFEKRKTIIVNEIEEINSADLEKMKKKVGRPVGFYELIKRLIISDYRDPSQIFGQIFAKIFFSLLIGSVFFNIQNDQQGMRDKGGVLFFIVTSQAMSLMDYLIQFIEERTLMRRESGKGLYSITSYYCAYILHSIPFLIFYPTLYLAIAYPMLNLRSGFVNFLCMWGALVLTTFTSQGMYYAIAAISPNVTVAQIISPIFIVILMIFTGFFIQKDNIIGFWLWAYYLSYLRYAFELVMLNQFDNIPLFCQPDELVGGQCPYTSGRQYLDSLQITSSILVDYFVLAGFCIAFNVFVLIALHLFNKEKR</sequence>
<feature type="transmembrane region" description="Helical" evidence="8">
    <location>
        <begin position="489"/>
        <end position="513"/>
    </location>
</feature>
<dbReference type="GO" id="GO:0005524">
    <property type="term" value="F:ATP binding"/>
    <property type="evidence" value="ECO:0007669"/>
    <property type="project" value="UniProtKB-KW"/>
</dbReference>
<dbReference type="VEuPathDB" id="AmoebaDB:EHI5A_077560"/>
<feature type="domain" description="ABC transporter" evidence="9">
    <location>
        <begin position="47"/>
        <end position="294"/>
    </location>
</feature>
<evidence type="ECO:0000256" key="6">
    <source>
        <dbReference type="ARBA" id="ARBA00022989"/>
    </source>
</evidence>
<dbReference type="InterPro" id="IPR013525">
    <property type="entry name" value="ABC2_TM"/>
</dbReference>
<dbReference type="SMART" id="SM00382">
    <property type="entry name" value="AAA"/>
    <property type="match status" value="1"/>
</dbReference>
<dbReference type="InterPro" id="IPR027417">
    <property type="entry name" value="P-loop_NTPase"/>
</dbReference>
<dbReference type="Proteomes" id="UP000078387">
    <property type="component" value="Unassembled WGS sequence"/>
</dbReference>
<feature type="transmembrane region" description="Helical" evidence="8">
    <location>
        <begin position="547"/>
        <end position="564"/>
    </location>
</feature>
<evidence type="ECO:0000256" key="7">
    <source>
        <dbReference type="ARBA" id="ARBA00023136"/>
    </source>
</evidence>
<dbReference type="InterPro" id="IPR003593">
    <property type="entry name" value="AAA+_ATPase"/>
</dbReference>
<dbReference type="InterPro" id="IPR050352">
    <property type="entry name" value="ABCG_transporters"/>
</dbReference>
<dbReference type="SUPFAM" id="SSF52540">
    <property type="entry name" value="P-loop containing nucleoside triphosphate hydrolases"/>
    <property type="match status" value="1"/>
</dbReference>
<dbReference type="PROSITE" id="PS00211">
    <property type="entry name" value="ABC_TRANSPORTER_1"/>
    <property type="match status" value="1"/>
</dbReference>
<comment type="subcellular location">
    <subcellularLocation>
        <location evidence="1">Membrane</location>
        <topology evidence="1">Multi-pass membrane protein</topology>
    </subcellularLocation>
</comment>
<reference evidence="10 11" key="1">
    <citation type="submission" date="2016-05" db="EMBL/GenBank/DDBJ databases">
        <title>First whole genome sequencing of Entamoeba histolytica HM1:IMSS-clone-6.</title>
        <authorList>
            <person name="Mukherjee Avik.K."/>
            <person name="Izumyama S."/>
            <person name="Nakada-Tsukui K."/>
            <person name="Nozaki T."/>
        </authorList>
    </citation>
    <scope>NUCLEOTIDE SEQUENCE [LARGE SCALE GENOMIC DNA]</scope>
    <source>
        <strain evidence="10 11">HM1:IMSS clone 6</strain>
    </source>
</reference>
<keyword evidence="6 8" id="KW-1133">Transmembrane helix</keyword>
<dbReference type="PANTHER" id="PTHR48041:SF91">
    <property type="entry name" value="ABC TRANSPORTER G FAMILY MEMBER 28"/>
    <property type="match status" value="1"/>
</dbReference>
<dbReference type="PROSITE" id="PS50893">
    <property type="entry name" value="ABC_TRANSPORTER_2"/>
    <property type="match status" value="1"/>
</dbReference>
<dbReference type="PANTHER" id="PTHR48041">
    <property type="entry name" value="ABC TRANSPORTER G FAMILY MEMBER 28"/>
    <property type="match status" value="1"/>
</dbReference>
<dbReference type="FunFam" id="3.40.50.300:FF:002362">
    <property type="entry name" value="ATP-binding cassette transporter, putative"/>
    <property type="match status" value="1"/>
</dbReference>
<keyword evidence="2" id="KW-0813">Transport</keyword>
<dbReference type="AlphaFoldDB" id="A0A5K1UAD8"/>
<dbReference type="VEuPathDB" id="AmoebaDB:EHI8A_086330"/>
<evidence type="ECO:0000256" key="5">
    <source>
        <dbReference type="ARBA" id="ARBA00022840"/>
    </source>
</evidence>
<dbReference type="VEuPathDB" id="AmoebaDB:EHI_166890"/>
<feature type="transmembrane region" description="Helical" evidence="8">
    <location>
        <begin position="453"/>
        <end position="477"/>
    </location>
</feature>
<dbReference type="VEuPathDB" id="AmoebaDB:KM1_081380"/>
<dbReference type="InterPro" id="IPR017871">
    <property type="entry name" value="ABC_transporter-like_CS"/>
</dbReference>